<reference evidence="2 3" key="1">
    <citation type="submission" date="2023-08" db="EMBL/GenBank/DDBJ databases">
        <authorList>
            <person name="Palmer J.M."/>
        </authorList>
    </citation>
    <scope>NUCLEOTIDE SEQUENCE [LARGE SCALE GENOMIC DNA]</scope>
    <source>
        <strain evidence="2 3">TWF481</strain>
    </source>
</reference>
<sequence length="81" mass="8536">MASIIGLGLSDASPSDPSCVPRNDSGTPDNPQRAASDKLKLPGKGANEYAEDEYAITIDQGSWSSVNGNSSDGFRDFENDQ</sequence>
<name>A0AAV9VRW0_9PEZI</name>
<dbReference type="EMBL" id="JAVHJL010000012">
    <property type="protein sequence ID" value="KAK6495909.1"/>
    <property type="molecule type" value="Genomic_DNA"/>
</dbReference>
<organism evidence="2 3">
    <name type="scientific">Arthrobotrys musiformis</name>
    <dbReference type="NCBI Taxonomy" id="47236"/>
    <lineage>
        <taxon>Eukaryota</taxon>
        <taxon>Fungi</taxon>
        <taxon>Dikarya</taxon>
        <taxon>Ascomycota</taxon>
        <taxon>Pezizomycotina</taxon>
        <taxon>Orbiliomycetes</taxon>
        <taxon>Orbiliales</taxon>
        <taxon>Orbiliaceae</taxon>
        <taxon>Arthrobotrys</taxon>
    </lineage>
</organism>
<comment type="caution">
    <text evidence="2">The sequence shown here is derived from an EMBL/GenBank/DDBJ whole genome shotgun (WGS) entry which is preliminary data.</text>
</comment>
<evidence type="ECO:0000256" key="1">
    <source>
        <dbReference type="SAM" id="MobiDB-lite"/>
    </source>
</evidence>
<accession>A0AAV9VRW0</accession>
<keyword evidence="3" id="KW-1185">Reference proteome</keyword>
<dbReference type="AlphaFoldDB" id="A0AAV9VRW0"/>
<proteinExistence type="predicted"/>
<feature type="region of interest" description="Disordered" evidence="1">
    <location>
        <begin position="1"/>
        <end position="46"/>
    </location>
</feature>
<gene>
    <name evidence="2" type="ORF">TWF481_002954</name>
</gene>
<feature type="region of interest" description="Disordered" evidence="1">
    <location>
        <begin position="61"/>
        <end position="81"/>
    </location>
</feature>
<dbReference type="Proteomes" id="UP001370758">
    <property type="component" value="Unassembled WGS sequence"/>
</dbReference>
<protein>
    <submittedName>
        <fullName evidence="2">Uncharacterized protein</fullName>
    </submittedName>
</protein>
<evidence type="ECO:0000313" key="2">
    <source>
        <dbReference type="EMBL" id="KAK6495909.1"/>
    </source>
</evidence>
<feature type="compositionally biased region" description="Polar residues" evidence="1">
    <location>
        <begin position="61"/>
        <end position="72"/>
    </location>
</feature>
<evidence type="ECO:0000313" key="3">
    <source>
        <dbReference type="Proteomes" id="UP001370758"/>
    </source>
</evidence>